<dbReference type="InterPro" id="IPR036390">
    <property type="entry name" value="WH_DNA-bd_sf"/>
</dbReference>
<accession>A0ABP5EI94</accession>
<evidence type="ECO:0000256" key="1">
    <source>
        <dbReference type="ARBA" id="ARBA00005384"/>
    </source>
</evidence>
<evidence type="ECO:0000256" key="4">
    <source>
        <dbReference type="ARBA" id="ARBA00023125"/>
    </source>
</evidence>
<keyword evidence="8" id="KW-1185">Reference proteome</keyword>
<comment type="caution">
    <text evidence="7">The sequence shown here is derived from an EMBL/GenBank/DDBJ whole genome shotgun (WGS) entry which is preliminary data.</text>
</comment>
<dbReference type="RefSeq" id="WP_425558833.1">
    <property type="nucleotide sequence ID" value="NZ_BAAAQM010000061.1"/>
</dbReference>
<organism evidence="7 8">
    <name type="scientific">Catenulispora subtropica</name>
    <dbReference type="NCBI Taxonomy" id="450798"/>
    <lineage>
        <taxon>Bacteria</taxon>
        <taxon>Bacillati</taxon>
        <taxon>Actinomycetota</taxon>
        <taxon>Actinomycetes</taxon>
        <taxon>Catenulisporales</taxon>
        <taxon>Catenulisporaceae</taxon>
        <taxon>Catenulispora</taxon>
    </lineage>
</organism>
<dbReference type="InterPro" id="IPR000524">
    <property type="entry name" value="Tscrpt_reg_HTH_GntR"/>
</dbReference>
<evidence type="ECO:0000313" key="8">
    <source>
        <dbReference type="Proteomes" id="UP001499854"/>
    </source>
</evidence>
<evidence type="ECO:0000259" key="6">
    <source>
        <dbReference type="PROSITE" id="PS50949"/>
    </source>
</evidence>
<dbReference type="PANTHER" id="PTHR46577">
    <property type="entry name" value="HTH-TYPE TRANSCRIPTIONAL REGULATORY PROTEIN GABR"/>
    <property type="match status" value="1"/>
</dbReference>
<evidence type="ECO:0000313" key="7">
    <source>
        <dbReference type="EMBL" id="GAA1997835.1"/>
    </source>
</evidence>
<gene>
    <name evidence="7" type="ORF">GCM10009838_73880</name>
</gene>
<keyword evidence="4" id="KW-0238">DNA-binding</keyword>
<proteinExistence type="inferred from homology"/>
<comment type="similarity">
    <text evidence="1">In the C-terminal section; belongs to the class-I pyridoxal-phosphate-dependent aminotransferase family.</text>
</comment>
<dbReference type="GO" id="GO:0008483">
    <property type="term" value="F:transaminase activity"/>
    <property type="evidence" value="ECO:0007669"/>
    <property type="project" value="UniProtKB-KW"/>
</dbReference>
<protein>
    <submittedName>
        <fullName evidence="7">PLP-dependent aminotransferase family protein</fullName>
    </submittedName>
</protein>
<dbReference type="InterPro" id="IPR015421">
    <property type="entry name" value="PyrdxlP-dep_Trfase_major"/>
</dbReference>
<reference evidence="8" key="1">
    <citation type="journal article" date="2019" name="Int. J. Syst. Evol. Microbiol.">
        <title>The Global Catalogue of Microorganisms (GCM) 10K type strain sequencing project: providing services to taxonomists for standard genome sequencing and annotation.</title>
        <authorList>
            <consortium name="The Broad Institute Genomics Platform"/>
            <consortium name="The Broad Institute Genome Sequencing Center for Infectious Disease"/>
            <person name="Wu L."/>
            <person name="Ma J."/>
        </authorList>
    </citation>
    <scope>NUCLEOTIDE SEQUENCE [LARGE SCALE GENOMIC DNA]</scope>
    <source>
        <strain evidence="8">JCM 16013</strain>
    </source>
</reference>
<keyword evidence="3" id="KW-0805">Transcription regulation</keyword>
<dbReference type="CDD" id="cd00609">
    <property type="entry name" value="AAT_like"/>
    <property type="match status" value="1"/>
</dbReference>
<keyword evidence="7" id="KW-0808">Transferase</keyword>
<evidence type="ECO:0000256" key="3">
    <source>
        <dbReference type="ARBA" id="ARBA00023015"/>
    </source>
</evidence>
<dbReference type="Pfam" id="PF00155">
    <property type="entry name" value="Aminotran_1_2"/>
    <property type="match status" value="1"/>
</dbReference>
<name>A0ABP5EI94_9ACTN</name>
<dbReference type="SUPFAM" id="SSF46785">
    <property type="entry name" value="Winged helix' DNA-binding domain"/>
    <property type="match status" value="1"/>
</dbReference>
<dbReference type="SUPFAM" id="SSF53383">
    <property type="entry name" value="PLP-dependent transferases"/>
    <property type="match status" value="1"/>
</dbReference>
<dbReference type="Gene3D" id="3.40.640.10">
    <property type="entry name" value="Type I PLP-dependent aspartate aminotransferase-like (Major domain)"/>
    <property type="match status" value="1"/>
</dbReference>
<dbReference type="EMBL" id="BAAAQM010000061">
    <property type="protein sequence ID" value="GAA1997835.1"/>
    <property type="molecule type" value="Genomic_DNA"/>
</dbReference>
<dbReference type="PANTHER" id="PTHR46577:SF2">
    <property type="entry name" value="TRANSCRIPTIONAL REGULATORY PROTEIN"/>
    <property type="match status" value="1"/>
</dbReference>
<evidence type="ECO:0000256" key="5">
    <source>
        <dbReference type="ARBA" id="ARBA00023163"/>
    </source>
</evidence>
<keyword evidence="7" id="KW-0032">Aminotransferase</keyword>
<dbReference type="PROSITE" id="PS50949">
    <property type="entry name" value="HTH_GNTR"/>
    <property type="match status" value="1"/>
</dbReference>
<dbReference type="Pfam" id="PF00392">
    <property type="entry name" value="GntR"/>
    <property type="match status" value="1"/>
</dbReference>
<evidence type="ECO:0000256" key="2">
    <source>
        <dbReference type="ARBA" id="ARBA00022898"/>
    </source>
</evidence>
<dbReference type="InterPro" id="IPR036388">
    <property type="entry name" value="WH-like_DNA-bd_sf"/>
</dbReference>
<sequence>MKNDSSWRDLAEVLAREIAPLPDGTRIATHRELVRRFNASGTTVSQALALLTQRGLISSRPGAGTFRTDIRPLPSERDTSWQEPALELSAQDASAAGVVRGFKASALMGMLSPAGPDVVDLNGGYLHPELQPLAALAGALSRAAKHPEAWARPPVGGVPELRDWFAADIGGGLSRHDILICGAGQSALATAMRALAQPGDRVLIESPTYPGTIAAAHAAGLRAVPVPVDHEGMRSDYLEQALQRTGARLVVVQPLFQNPTGACMSPTRRREVRDAAHRHQAFVVEDDFVRLLAHADAGPVPPPMIADDPHGTIVHIRSLTKATSPNLRVGALAARGPVLARLRSAQVVDTLLVPAPLQLTALEVVTAPSWRRGLRTLSTALRHRREVALSAAEAAFGAHALALRPHGGYHLWVALPAHLDDEQFAATALSSGVLVTPGTNYYAGDNGAPHVRISYVAAPSATDVDEAVRRLGPLVRSTTEP</sequence>
<feature type="domain" description="HTH gntR-type" evidence="6">
    <location>
        <begin position="4"/>
        <end position="70"/>
    </location>
</feature>
<dbReference type="SMART" id="SM00345">
    <property type="entry name" value="HTH_GNTR"/>
    <property type="match status" value="1"/>
</dbReference>
<dbReference type="InterPro" id="IPR004839">
    <property type="entry name" value="Aminotransferase_I/II_large"/>
</dbReference>
<dbReference type="InterPro" id="IPR015422">
    <property type="entry name" value="PyrdxlP-dep_Trfase_small"/>
</dbReference>
<dbReference type="Gene3D" id="3.90.1150.10">
    <property type="entry name" value="Aspartate Aminotransferase, domain 1"/>
    <property type="match status" value="1"/>
</dbReference>
<keyword evidence="2" id="KW-0663">Pyridoxal phosphate</keyword>
<keyword evidence="5" id="KW-0804">Transcription</keyword>
<dbReference type="InterPro" id="IPR051446">
    <property type="entry name" value="HTH_trans_reg/aminotransferase"/>
</dbReference>
<dbReference type="InterPro" id="IPR015424">
    <property type="entry name" value="PyrdxlP-dep_Trfase"/>
</dbReference>
<dbReference type="Proteomes" id="UP001499854">
    <property type="component" value="Unassembled WGS sequence"/>
</dbReference>
<dbReference type="Gene3D" id="1.10.10.10">
    <property type="entry name" value="Winged helix-like DNA-binding domain superfamily/Winged helix DNA-binding domain"/>
    <property type="match status" value="1"/>
</dbReference>